<dbReference type="NCBIfam" id="TIGR00706">
    <property type="entry name" value="SppA_dom"/>
    <property type="match status" value="1"/>
</dbReference>
<dbReference type="InterPro" id="IPR047272">
    <property type="entry name" value="S49_SppA_C"/>
</dbReference>
<evidence type="ECO:0000259" key="6">
    <source>
        <dbReference type="Pfam" id="PF01343"/>
    </source>
</evidence>
<dbReference type="PANTHER" id="PTHR42987">
    <property type="entry name" value="PEPTIDASE S49"/>
    <property type="match status" value="1"/>
</dbReference>
<dbReference type="PANTHER" id="PTHR42987:SF7">
    <property type="entry name" value="SIGNAL PEPTIDE PEPTIDASE SPPA-RELATED"/>
    <property type="match status" value="1"/>
</dbReference>
<evidence type="ECO:0000256" key="3">
    <source>
        <dbReference type="ARBA" id="ARBA00022801"/>
    </source>
</evidence>
<dbReference type="InterPro" id="IPR002142">
    <property type="entry name" value="Peptidase_S49"/>
</dbReference>
<dbReference type="Gene3D" id="3.90.226.10">
    <property type="entry name" value="2-enoyl-CoA Hydratase, Chain A, domain 1"/>
    <property type="match status" value="1"/>
</dbReference>
<dbReference type="RefSeq" id="WP_009644723.1">
    <property type="nucleotide sequence ID" value="NZ_CAJPUB010000002.1"/>
</dbReference>
<dbReference type="Proteomes" id="UP000526307">
    <property type="component" value="Unassembled WGS sequence"/>
</dbReference>
<feature type="domain" description="Peptidase S49" evidence="6">
    <location>
        <begin position="131"/>
        <end position="279"/>
    </location>
</feature>
<dbReference type="GO" id="GO:0008236">
    <property type="term" value="F:serine-type peptidase activity"/>
    <property type="evidence" value="ECO:0007669"/>
    <property type="project" value="UniProtKB-KW"/>
</dbReference>
<evidence type="ECO:0000313" key="8">
    <source>
        <dbReference type="Proteomes" id="UP000526307"/>
    </source>
</evidence>
<dbReference type="Pfam" id="PF01343">
    <property type="entry name" value="Peptidase_S49"/>
    <property type="match status" value="1"/>
</dbReference>
<dbReference type="InterPro" id="IPR004635">
    <property type="entry name" value="Pept_S49_SppA"/>
</dbReference>
<keyword evidence="5" id="KW-0472">Membrane</keyword>
<dbReference type="InterPro" id="IPR029045">
    <property type="entry name" value="ClpP/crotonase-like_dom_sf"/>
</dbReference>
<dbReference type="CDD" id="cd07023">
    <property type="entry name" value="S49_Sppa_N_C"/>
    <property type="match status" value="1"/>
</dbReference>
<evidence type="ECO:0000256" key="2">
    <source>
        <dbReference type="ARBA" id="ARBA00022670"/>
    </source>
</evidence>
<sequence length="341" mass="38174">MTDNNDKKKNDGDKQNKLFIRENTWLVVVIVVLVLAFTVGIVFTLFYNLGSSDKGSGRKFSLGSSVAVLDVTGEIGDTSLRAAYDHDWTMSTIGDLIDDSSNRGIVIRVNSPGGSVYTSDELYEELLKYKKETGRPIYVYFQDEAASGGYYISMAADKIYANRNTWTGSIGVTMGTQYDVTGLLDKLGIKTHTITSGRNKAMGSMTAELTDEQRRIMQSLIDESYDQFVKIVAKGRNMPEEKVREIGDGRIYSAKQAKALGLIDEICGEEEFFDKVRKMDGLEDVDFDFMHPDTKTSFLDMLQQLIQSKSEIGKASEYRQLIDLSKNGNKFNIKYLAEISK</sequence>
<dbReference type="AlphaFoldDB" id="A0A7Y8VSQ7"/>
<proteinExistence type="inferred from homology"/>
<comment type="similarity">
    <text evidence="1">Belongs to the peptidase S49 family.</text>
</comment>
<evidence type="ECO:0000313" key="7">
    <source>
        <dbReference type="EMBL" id="NWO23837.1"/>
    </source>
</evidence>
<keyword evidence="3" id="KW-0378">Hydrolase</keyword>
<keyword evidence="2" id="KW-0645">Protease</keyword>
<keyword evidence="5" id="KW-1133">Transmembrane helix</keyword>
<feature type="transmembrane region" description="Helical" evidence="5">
    <location>
        <begin position="25"/>
        <end position="49"/>
    </location>
</feature>
<reference evidence="7 8" key="1">
    <citation type="submission" date="2020-06" db="EMBL/GenBank/DDBJ databases">
        <title>Mogibacterium timidum strain W9173 genomic sequence.</title>
        <authorList>
            <person name="Wade W.G."/>
            <person name="Johnston C.D."/>
            <person name="Chen T."/>
            <person name="Dewhirst F.E."/>
        </authorList>
    </citation>
    <scope>NUCLEOTIDE SEQUENCE [LARGE SCALE GENOMIC DNA]</scope>
    <source>
        <strain evidence="7 8">W9173</strain>
    </source>
</reference>
<evidence type="ECO:0000256" key="1">
    <source>
        <dbReference type="ARBA" id="ARBA00008683"/>
    </source>
</evidence>
<dbReference type="EMBL" id="JABXYR010000002">
    <property type="protein sequence ID" value="NWO23837.1"/>
    <property type="molecule type" value="Genomic_DNA"/>
</dbReference>
<keyword evidence="5" id="KW-0812">Transmembrane</keyword>
<gene>
    <name evidence="7" type="primary">sppA</name>
    <name evidence="7" type="ORF">HW270_07130</name>
</gene>
<protein>
    <submittedName>
        <fullName evidence="7">Signal peptide peptidase SppA</fullName>
    </submittedName>
</protein>
<keyword evidence="8" id="KW-1185">Reference proteome</keyword>
<accession>A0A7Y8VSQ7</accession>
<evidence type="ECO:0000256" key="4">
    <source>
        <dbReference type="ARBA" id="ARBA00022825"/>
    </source>
</evidence>
<name>A0A7Y8VSQ7_9FIRM</name>
<dbReference type="GO" id="GO:0006508">
    <property type="term" value="P:proteolysis"/>
    <property type="evidence" value="ECO:0007669"/>
    <property type="project" value="UniProtKB-KW"/>
</dbReference>
<evidence type="ECO:0000256" key="5">
    <source>
        <dbReference type="SAM" id="Phobius"/>
    </source>
</evidence>
<keyword evidence="4" id="KW-0720">Serine protease</keyword>
<dbReference type="SUPFAM" id="SSF52096">
    <property type="entry name" value="ClpP/crotonase"/>
    <property type="match status" value="1"/>
</dbReference>
<comment type="caution">
    <text evidence="7">The sequence shown here is derived from an EMBL/GenBank/DDBJ whole genome shotgun (WGS) entry which is preliminary data.</text>
</comment>
<organism evidence="7 8">
    <name type="scientific">Mogibacterium timidum</name>
    <dbReference type="NCBI Taxonomy" id="35519"/>
    <lineage>
        <taxon>Bacteria</taxon>
        <taxon>Bacillati</taxon>
        <taxon>Bacillota</taxon>
        <taxon>Clostridia</taxon>
        <taxon>Peptostreptococcales</taxon>
        <taxon>Anaerovoracaceae</taxon>
        <taxon>Mogibacterium</taxon>
    </lineage>
</organism>